<keyword evidence="1" id="KW-0704">Schiff base</keyword>
<dbReference type="SUPFAM" id="SSF51569">
    <property type="entry name" value="Aldolase"/>
    <property type="match status" value="1"/>
</dbReference>
<dbReference type="AlphaFoldDB" id="A0A5C4MXI2"/>
<reference evidence="3 4" key="1">
    <citation type="submission" date="2019-06" db="EMBL/GenBank/DDBJ databases">
        <title>YIM 131921 draft genome.</title>
        <authorList>
            <person name="Jiang L."/>
        </authorList>
    </citation>
    <scope>NUCLEOTIDE SEQUENCE [LARGE SCALE GENOMIC DNA]</scope>
    <source>
        <strain evidence="3 4">YIM 131921</strain>
    </source>
</reference>
<name>A0A5C4MXI2_9RHOB</name>
<dbReference type="Proteomes" id="UP000305887">
    <property type="component" value="Unassembled WGS sequence"/>
</dbReference>
<evidence type="ECO:0008006" key="5">
    <source>
        <dbReference type="Google" id="ProtNLM"/>
    </source>
</evidence>
<dbReference type="Gene3D" id="3.20.20.70">
    <property type="entry name" value="Aldolase class I"/>
    <property type="match status" value="1"/>
</dbReference>
<gene>
    <name evidence="3" type="ORF">FHG66_11075</name>
</gene>
<comment type="caution">
    <text evidence="3">The sequence shown here is derived from an EMBL/GenBank/DDBJ whole genome shotgun (WGS) entry which is preliminary data.</text>
</comment>
<evidence type="ECO:0000256" key="1">
    <source>
        <dbReference type="ARBA" id="ARBA00023270"/>
    </source>
</evidence>
<evidence type="ECO:0000313" key="3">
    <source>
        <dbReference type="EMBL" id="TNC49431.1"/>
    </source>
</evidence>
<feature type="region of interest" description="Disordered" evidence="2">
    <location>
        <begin position="1"/>
        <end position="23"/>
    </location>
</feature>
<dbReference type="RefSeq" id="WP_139076823.1">
    <property type="nucleotide sequence ID" value="NZ_VDFU01000011.1"/>
</dbReference>
<dbReference type="GO" id="GO:0005975">
    <property type="term" value="P:carbohydrate metabolic process"/>
    <property type="evidence" value="ECO:0007669"/>
    <property type="project" value="InterPro"/>
</dbReference>
<dbReference type="InterPro" id="IPR013785">
    <property type="entry name" value="Aldolase_TIM"/>
</dbReference>
<dbReference type="InterPro" id="IPR001585">
    <property type="entry name" value="TAL/FSA"/>
</dbReference>
<keyword evidence="4" id="KW-1185">Reference proteome</keyword>
<evidence type="ECO:0000256" key="2">
    <source>
        <dbReference type="SAM" id="MobiDB-lite"/>
    </source>
</evidence>
<accession>A0A5C4MXI2</accession>
<proteinExistence type="predicted"/>
<organism evidence="3 4">
    <name type="scientific">Rubellimicrobium rubrum</name>
    <dbReference type="NCBI Taxonomy" id="2585369"/>
    <lineage>
        <taxon>Bacteria</taxon>
        <taxon>Pseudomonadati</taxon>
        <taxon>Pseudomonadota</taxon>
        <taxon>Alphaproteobacteria</taxon>
        <taxon>Rhodobacterales</taxon>
        <taxon>Roseobacteraceae</taxon>
        <taxon>Rubellimicrobium</taxon>
    </lineage>
</organism>
<dbReference type="EMBL" id="VDFU01000011">
    <property type="protein sequence ID" value="TNC49431.1"/>
    <property type="molecule type" value="Genomic_DNA"/>
</dbReference>
<sequence>MCGTRVSPHGPEPFGAHLRSASGSACGADPGYNWSGSDRLRAEPISEQAFRWEINEDAMATEKLAEGIRNFHADALKLGKIIEERLGA</sequence>
<evidence type="ECO:0000313" key="4">
    <source>
        <dbReference type="Proteomes" id="UP000305887"/>
    </source>
</evidence>
<protein>
    <recommendedName>
        <fullName evidence="5">Transaldolase</fullName>
    </recommendedName>
</protein>
<dbReference type="Pfam" id="PF00923">
    <property type="entry name" value="TAL_FSA"/>
    <property type="match status" value="1"/>
</dbReference>